<keyword evidence="1 4" id="KW-0560">Oxidoreductase</keyword>
<feature type="domain" description="FAD-binding" evidence="3">
    <location>
        <begin position="65"/>
        <end position="230"/>
    </location>
</feature>
<dbReference type="Pfam" id="PF01494">
    <property type="entry name" value="FAD_binding_3"/>
    <property type="match status" value="1"/>
</dbReference>
<dbReference type="InterPro" id="IPR036188">
    <property type="entry name" value="FAD/NAD-bd_sf"/>
</dbReference>
<dbReference type="PATRIC" id="fig|935700.4.peg.2083"/>
<name>A0A0D1EF48_9RHOB</name>
<dbReference type="STRING" id="935700.jaqu_20160"/>
<accession>A0A0D1EF48</accession>
<protein>
    <submittedName>
        <fullName evidence="4">MhbM protein</fullName>
        <ecNumber evidence="4">1.14.13.24</ecNumber>
    </submittedName>
</protein>
<dbReference type="EC" id="1.14.13.24" evidence="4"/>
<dbReference type="GO" id="GO:0018669">
    <property type="term" value="F:3-hydroxybenzoate 6-monooxygenase activity"/>
    <property type="evidence" value="ECO:0007669"/>
    <property type="project" value="UniProtKB-EC"/>
</dbReference>
<sequence length="297" mass="32796">MHLIDGPSGRSLIRMPLGPGFRFIHRADLIAELERTARAEGVEILLGCHVDRVDAGRLIADGREMAFDHLVGADGARGAARRFVAPDHFSRFTGQVAWRTLVPAPDDWPLEAQVHVGPGRHLVLYPLREGRLLNIVAVEERSDWVAEGWSQRDDPANLRAAFDGYAPFIRELLARVETVHLWGLMDHGAVPAWHRNGVTLIGDAAHPTLPFLAQGANLALEDAWTLAHALDDPTAWEAARRPRVERALMAARANAANYHLSGPRKTLAHLVLRLVAGVAPGAMLKRYDWLYDHDVTA</sequence>
<evidence type="ECO:0000256" key="2">
    <source>
        <dbReference type="ARBA" id="ARBA00023033"/>
    </source>
</evidence>
<evidence type="ECO:0000259" key="3">
    <source>
        <dbReference type="Pfam" id="PF01494"/>
    </source>
</evidence>
<dbReference type="SUPFAM" id="SSF51905">
    <property type="entry name" value="FAD/NAD(P)-binding domain"/>
    <property type="match status" value="1"/>
</dbReference>
<dbReference type="GO" id="GO:0071949">
    <property type="term" value="F:FAD binding"/>
    <property type="evidence" value="ECO:0007669"/>
    <property type="project" value="InterPro"/>
</dbReference>
<keyword evidence="5" id="KW-1185">Reference proteome</keyword>
<dbReference type="Gene3D" id="3.50.50.60">
    <property type="entry name" value="FAD/NAD(P)-binding domain"/>
    <property type="match status" value="1"/>
</dbReference>
<dbReference type="AlphaFoldDB" id="A0A0D1EF48"/>
<dbReference type="Proteomes" id="UP000032232">
    <property type="component" value="Unassembled WGS sequence"/>
</dbReference>
<dbReference type="PANTHER" id="PTHR13789">
    <property type="entry name" value="MONOOXYGENASE"/>
    <property type="match status" value="1"/>
</dbReference>
<dbReference type="PRINTS" id="PR00420">
    <property type="entry name" value="RNGMNOXGNASE"/>
</dbReference>
<evidence type="ECO:0000313" key="4">
    <source>
        <dbReference type="EMBL" id="KIT16264.1"/>
    </source>
</evidence>
<keyword evidence="2" id="KW-0503">Monooxygenase</keyword>
<evidence type="ECO:0000256" key="1">
    <source>
        <dbReference type="ARBA" id="ARBA00023002"/>
    </source>
</evidence>
<dbReference type="InterPro" id="IPR050493">
    <property type="entry name" value="FAD-dep_Monooxygenase_BioMet"/>
</dbReference>
<organism evidence="4 5">
    <name type="scientific">Jannaschia aquimarina</name>
    <dbReference type="NCBI Taxonomy" id="935700"/>
    <lineage>
        <taxon>Bacteria</taxon>
        <taxon>Pseudomonadati</taxon>
        <taxon>Pseudomonadota</taxon>
        <taxon>Alphaproteobacteria</taxon>
        <taxon>Rhodobacterales</taxon>
        <taxon>Roseobacteraceae</taxon>
        <taxon>Jannaschia</taxon>
    </lineage>
</organism>
<dbReference type="EMBL" id="JYFE01000037">
    <property type="protein sequence ID" value="KIT16264.1"/>
    <property type="molecule type" value="Genomic_DNA"/>
</dbReference>
<gene>
    <name evidence="4" type="primary">mhbM</name>
    <name evidence="4" type="ORF">jaqu_20160</name>
</gene>
<dbReference type="SUPFAM" id="SSF54373">
    <property type="entry name" value="FAD-linked reductases, C-terminal domain"/>
    <property type="match status" value="1"/>
</dbReference>
<dbReference type="InterPro" id="IPR002938">
    <property type="entry name" value="FAD-bd"/>
</dbReference>
<reference evidence="4 5" key="1">
    <citation type="submission" date="2015-02" db="EMBL/GenBank/DDBJ databases">
        <title>Genome Sequence of Jannaschia aquimarina DSM28248, a member of the Roseobacter clade.</title>
        <authorList>
            <person name="Voget S."/>
            <person name="Daniel R."/>
        </authorList>
    </citation>
    <scope>NUCLEOTIDE SEQUENCE [LARGE SCALE GENOMIC DNA]</scope>
    <source>
        <strain evidence="4 5">GSW-M26</strain>
    </source>
</reference>
<comment type="caution">
    <text evidence="4">The sequence shown here is derived from an EMBL/GenBank/DDBJ whole genome shotgun (WGS) entry which is preliminary data.</text>
</comment>
<evidence type="ECO:0000313" key="5">
    <source>
        <dbReference type="Proteomes" id="UP000032232"/>
    </source>
</evidence>
<proteinExistence type="predicted"/>
<dbReference type="PANTHER" id="PTHR13789:SF309">
    <property type="entry name" value="PUTATIVE (AFU_ORTHOLOGUE AFUA_6G14510)-RELATED"/>
    <property type="match status" value="1"/>
</dbReference>